<dbReference type="EMBL" id="QTSX02003035">
    <property type="protein sequence ID" value="KAJ9072259.1"/>
    <property type="molecule type" value="Genomic_DNA"/>
</dbReference>
<protein>
    <submittedName>
        <fullName evidence="1">Uncharacterized protein</fullName>
    </submittedName>
</protein>
<evidence type="ECO:0000313" key="2">
    <source>
        <dbReference type="Proteomes" id="UP001165960"/>
    </source>
</evidence>
<sequence length="317" mass="35321">MRMMIPDTIVAPLHLLFESNVTMAINAMSCTMFLGNVYHSLWLMSRNRKPIYQLCLAQSLVGVVVNVMILISFFSFDKLCTSRILIAAIGNLVSMTCIELILLIKARMCSNTLPQFVIQAGYVLIGIKIVCFGVNLWFTSATVTPLYNCGARIIPVAGGVAVMMELIVNVYLSGIFLSIIYRQWRFMRLFLYEALLKDGLLFSLATTTTSILVTVFAFANVLGSNSAVLFNISWVVASSFTVHQLRNSHKIKTRSSNTNSNSNGRTLCNTYDKQKSLPSSSSQTSDVRDSLIVTVQYESTDTYELSPTKLRQEKAHI</sequence>
<organism evidence="1 2">
    <name type="scientific">Entomophthora muscae</name>
    <dbReference type="NCBI Taxonomy" id="34485"/>
    <lineage>
        <taxon>Eukaryota</taxon>
        <taxon>Fungi</taxon>
        <taxon>Fungi incertae sedis</taxon>
        <taxon>Zoopagomycota</taxon>
        <taxon>Entomophthoromycotina</taxon>
        <taxon>Entomophthoromycetes</taxon>
        <taxon>Entomophthorales</taxon>
        <taxon>Entomophthoraceae</taxon>
        <taxon>Entomophthora</taxon>
    </lineage>
</organism>
<keyword evidence="2" id="KW-1185">Reference proteome</keyword>
<comment type="caution">
    <text evidence="1">The sequence shown here is derived from an EMBL/GenBank/DDBJ whole genome shotgun (WGS) entry which is preliminary data.</text>
</comment>
<proteinExistence type="predicted"/>
<accession>A0ACC2TC63</accession>
<dbReference type="Proteomes" id="UP001165960">
    <property type="component" value="Unassembled WGS sequence"/>
</dbReference>
<name>A0ACC2TC63_9FUNG</name>
<reference evidence="1" key="1">
    <citation type="submission" date="2022-04" db="EMBL/GenBank/DDBJ databases">
        <title>Genome of the entomopathogenic fungus Entomophthora muscae.</title>
        <authorList>
            <person name="Elya C."/>
            <person name="Lovett B.R."/>
            <person name="Lee E."/>
            <person name="Macias A.M."/>
            <person name="Hajek A.E."/>
            <person name="De Bivort B.L."/>
            <person name="Kasson M.T."/>
            <person name="De Fine Licht H.H."/>
            <person name="Stajich J.E."/>
        </authorList>
    </citation>
    <scope>NUCLEOTIDE SEQUENCE</scope>
    <source>
        <strain evidence="1">Berkeley</strain>
    </source>
</reference>
<gene>
    <name evidence="1" type="ORF">DSO57_1029487</name>
</gene>
<evidence type="ECO:0000313" key="1">
    <source>
        <dbReference type="EMBL" id="KAJ9072259.1"/>
    </source>
</evidence>